<dbReference type="EMBL" id="QVIG01000003">
    <property type="protein sequence ID" value="RGD55456.1"/>
    <property type="molecule type" value="Genomic_DNA"/>
</dbReference>
<dbReference type="SUPFAM" id="SSF82171">
    <property type="entry name" value="DPP6 N-terminal domain-like"/>
    <property type="match status" value="1"/>
</dbReference>
<dbReference type="Proteomes" id="UP000263377">
    <property type="component" value="Unassembled WGS sequence"/>
</dbReference>
<dbReference type="InterPro" id="IPR015943">
    <property type="entry name" value="WD40/YVTN_repeat-like_dom_sf"/>
</dbReference>
<dbReference type="PANTHER" id="PTHR47197">
    <property type="entry name" value="PROTEIN NIRF"/>
    <property type="match status" value="1"/>
</dbReference>
<organism evidence="1 2">
    <name type="scientific">Kitasatospora xanthocidica</name>
    <dbReference type="NCBI Taxonomy" id="83382"/>
    <lineage>
        <taxon>Bacteria</taxon>
        <taxon>Bacillati</taxon>
        <taxon>Actinomycetota</taxon>
        <taxon>Actinomycetes</taxon>
        <taxon>Kitasatosporales</taxon>
        <taxon>Streptomycetaceae</taxon>
        <taxon>Kitasatospora</taxon>
    </lineage>
</organism>
<evidence type="ECO:0000313" key="2">
    <source>
        <dbReference type="Proteomes" id="UP000263377"/>
    </source>
</evidence>
<name>A0A372ZHZ7_9ACTN</name>
<dbReference type="Pfam" id="PF07676">
    <property type="entry name" value="PD40"/>
    <property type="match status" value="1"/>
</dbReference>
<dbReference type="AlphaFoldDB" id="A0A372ZHZ7"/>
<evidence type="ECO:0000313" key="1">
    <source>
        <dbReference type="EMBL" id="RGD55456.1"/>
    </source>
</evidence>
<dbReference type="Gene3D" id="2.130.10.10">
    <property type="entry name" value="YVTN repeat-like/Quinoprotein amine dehydrogenase"/>
    <property type="match status" value="2"/>
</dbReference>
<dbReference type="InterPro" id="IPR051200">
    <property type="entry name" value="Host-pathogen_enzymatic-act"/>
</dbReference>
<gene>
    <name evidence="1" type="ORF">DR950_39490</name>
</gene>
<keyword evidence="2" id="KW-1185">Reference proteome</keyword>
<accession>A0A372ZHZ7</accession>
<protein>
    <submittedName>
        <fullName evidence="1">YncE family protein</fullName>
    </submittedName>
</protein>
<dbReference type="PANTHER" id="PTHR47197:SF3">
    <property type="entry name" value="DIHYDRO-HEME D1 DEHYDROGENASE"/>
    <property type="match status" value="1"/>
</dbReference>
<proteinExistence type="predicted"/>
<reference evidence="1 2" key="1">
    <citation type="submission" date="2018-08" db="EMBL/GenBank/DDBJ databases">
        <title>Diversity &amp; Physiological Properties of Lignin-Decomposing Actinobacteria from Soil.</title>
        <authorList>
            <person name="Roh S.G."/>
            <person name="Kim S.B."/>
        </authorList>
    </citation>
    <scope>NUCLEOTIDE SEQUENCE [LARGE SCALE GENOMIC DNA]</scope>
    <source>
        <strain evidence="1 2">MMS17-GH009</strain>
    </source>
</reference>
<comment type="caution">
    <text evidence="1">The sequence shown here is derived from an EMBL/GenBank/DDBJ whole genome shotgun (WGS) entry which is preliminary data.</text>
</comment>
<dbReference type="InterPro" id="IPR011659">
    <property type="entry name" value="WD40"/>
</dbReference>
<sequence length="328" mass="33255">MPAGATAGTTGTTGTADTAVGWRALGIAVSSDGNRAYVVAEDHVGTGYPTLLRTVDTRTRTVVAQTLLSQDGTAGRPALSPDGNRIYVLAAEQLLVVGLATNTVLSRTPVDRPRALAVSADGSRVFVTQQGTAGPGRVLVFDTFTRSFTGAVPLGDPDVDGIALHNGGADAYVATGAGVVHLDLTSPVPTVTRTVQPLAAATEVTASPEGTRLYALGSRAAQGSGYELDPFTDTSRTAFTLGGPATSADTHLVAVSPDGGRLFVLKDGWKPSATVLAYDTATNTALPAADLTGFGLDGVGTAALGPDGHTLYLAGPRGESSYLKAVTF</sequence>